<sequence length="731" mass="84577">MTESIMPKVNDKFESLEAFEDAAKSAAKSNGFAFARKDSNLTGRNGKSPFVILQCTKGGEWRNNWNISEETRKKKKNTRRDGCPVYIRAVVTKTTDADIMWVVTKVVLDHIHYMVESDEVAIFPQYRVMNLSQKNLVRQLHDNHAPTRVITAVNKVIDGGIICTKDIVNERARIRYALNEGSNNDSAQKLLRLFEEQDESEASYIWFLQTLRTKIYNAYNCLPDVFMSDRDQALRNASSKVFPESNKMLCYEAFKKEVEALRFTVAEEQISQSLNAVKKAAQKARVPEKIELYIQSLMKDSKMWISAYTKQFCNMGISTTGRCESSHSAFKRAIETPSDLDSVFRQIDQTMRLQHLKATMRTGSNKIAINPFIRHDPKFSELIGKISVWAINQIKRILQKMKDQKLPRSSKSSITDSEFYSAFVKAEEKFEQLPDNVAKIEFISKLRQITEMPLSEPVKLPQKVVLKGHFSNTKRELLLTEHQDAIVKKKKKMLNNTTKLKNKPIQQQRVSLKQISISCSNSKLYETNIPKFMHEYISTYSDVAEDGNCGFRVIALSIGKSEDFWPDVRKLIYNELCSQKSHYIQLFLEKEKEYNEILYATQWKSGPCNSDHWMIMPSFGYVIANTFQRPVHYFSKVISLTFLPDNIPLNRNISIAFAYIFERQHFVAVKLKPNVPVPPIIRGWEDICSEQSKRWKLLFSTRITRFIEHEKECEYLQKENLDNHITNLTVS</sequence>
<organism evidence="2 3">
    <name type="scientific">Dentiscutata erythropus</name>
    <dbReference type="NCBI Taxonomy" id="1348616"/>
    <lineage>
        <taxon>Eukaryota</taxon>
        <taxon>Fungi</taxon>
        <taxon>Fungi incertae sedis</taxon>
        <taxon>Mucoromycota</taxon>
        <taxon>Glomeromycotina</taxon>
        <taxon>Glomeromycetes</taxon>
        <taxon>Diversisporales</taxon>
        <taxon>Gigasporaceae</taxon>
        <taxon>Dentiscutata</taxon>
    </lineage>
</organism>
<proteinExistence type="predicted"/>
<dbReference type="AlphaFoldDB" id="A0A9N8VSU3"/>
<protein>
    <submittedName>
        <fullName evidence="2">6181_t:CDS:1</fullName>
    </submittedName>
</protein>
<dbReference type="Proteomes" id="UP000789405">
    <property type="component" value="Unassembled WGS sequence"/>
</dbReference>
<feature type="domain" description="MULE transposase" evidence="1">
    <location>
        <begin position="198"/>
        <end position="253"/>
    </location>
</feature>
<comment type="caution">
    <text evidence="2">The sequence shown here is derived from an EMBL/GenBank/DDBJ whole genome shotgun (WGS) entry which is preliminary data.</text>
</comment>
<evidence type="ECO:0000259" key="1">
    <source>
        <dbReference type="Pfam" id="PF10551"/>
    </source>
</evidence>
<reference evidence="2" key="1">
    <citation type="submission" date="2021-06" db="EMBL/GenBank/DDBJ databases">
        <authorList>
            <person name="Kallberg Y."/>
            <person name="Tangrot J."/>
            <person name="Rosling A."/>
        </authorList>
    </citation>
    <scope>NUCLEOTIDE SEQUENCE</scope>
    <source>
        <strain evidence="2">MA453B</strain>
    </source>
</reference>
<dbReference type="PANTHER" id="PTHR47718">
    <property type="entry name" value="OS01G0519700 PROTEIN"/>
    <property type="match status" value="1"/>
</dbReference>
<dbReference type="PANTHER" id="PTHR47718:SF13">
    <property type="entry name" value="OS09G0290500 PROTEIN"/>
    <property type="match status" value="1"/>
</dbReference>
<dbReference type="EMBL" id="CAJVPY010000318">
    <property type="protein sequence ID" value="CAG8465364.1"/>
    <property type="molecule type" value="Genomic_DNA"/>
</dbReference>
<name>A0A9N8VSU3_9GLOM</name>
<dbReference type="CDD" id="cd22744">
    <property type="entry name" value="OTU"/>
    <property type="match status" value="1"/>
</dbReference>
<dbReference type="OrthoDB" id="2365479at2759"/>
<dbReference type="InterPro" id="IPR018289">
    <property type="entry name" value="MULE_transposase_dom"/>
</dbReference>
<accession>A0A9N8VSU3</accession>
<evidence type="ECO:0000313" key="2">
    <source>
        <dbReference type="EMBL" id="CAG8465364.1"/>
    </source>
</evidence>
<dbReference type="Pfam" id="PF10551">
    <property type="entry name" value="MULE"/>
    <property type="match status" value="1"/>
</dbReference>
<keyword evidence="3" id="KW-1185">Reference proteome</keyword>
<gene>
    <name evidence="2" type="ORF">DERYTH_LOCUS1203</name>
</gene>
<evidence type="ECO:0000313" key="3">
    <source>
        <dbReference type="Proteomes" id="UP000789405"/>
    </source>
</evidence>